<keyword evidence="2" id="KW-1185">Reference proteome</keyword>
<sequence>MQGILYFEFHVHTLRTRVGRNDHGGPSNSISPTLSIFNEPNHAWEACATRWLSDKEHESTMLHVLLNCEEVKVFIK</sequence>
<comment type="caution">
    <text evidence="1">The sequence shown here is derived from an EMBL/GenBank/DDBJ whole genome shotgun (WGS) entry which is preliminary data.</text>
</comment>
<evidence type="ECO:0000313" key="1">
    <source>
        <dbReference type="EMBL" id="PIN06790.1"/>
    </source>
</evidence>
<dbReference type="OrthoDB" id="1726731at2759"/>
<dbReference type="EMBL" id="NKXS01004323">
    <property type="protein sequence ID" value="PIN06790.1"/>
    <property type="molecule type" value="Genomic_DNA"/>
</dbReference>
<accession>A0A2G9GP60</accession>
<evidence type="ECO:0000313" key="2">
    <source>
        <dbReference type="Proteomes" id="UP000231279"/>
    </source>
</evidence>
<reference evidence="2" key="1">
    <citation type="journal article" date="2018" name="Gigascience">
        <title>Genome assembly of the Pink Ipe (Handroanthus impetiginosus, Bignoniaceae), a highly valued, ecologically keystone Neotropical timber forest tree.</title>
        <authorList>
            <person name="Silva-Junior O.B."/>
            <person name="Grattapaglia D."/>
            <person name="Novaes E."/>
            <person name="Collevatti R.G."/>
        </authorList>
    </citation>
    <scope>NUCLEOTIDE SEQUENCE [LARGE SCALE GENOMIC DNA]</scope>
    <source>
        <strain evidence="2">cv. UFG-1</strain>
    </source>
</reference>
<organism evidence="1 2">
    <name type="scientific">Handroanthus impetiginosus</name>
    <dbReference type="NCBI Taxonomy" id="429701"/>
    <lineage>
        <taxon>Eukaryota</taxon>
        <taxon>Viridiplantae</taxon>
        <taxon>Streptophyta</taxon>
        <taxon>Embryophyta</taxon>
        <taxon>Tracheophyta</taxon>
        <taxon>Spermatophyta</taxon>
        <taxon>Magnoliopsida</taxon>
        <taxon>eudicotyledons</taxon>
        <taxon>Gunneridae</taxon>
        <taxon>Pentapetalae</taxon>
        <taxon>asterids</taxon>
        <taxon>lamiids</taxon>
        <taxon>Lamiales</taxon>
        <taxon>Bignoniaceae</taxon>
        <taxon>Crescentiina</taxon>
        <taxon>Tabebuia alliance</taxon>
        <taxon>Handroanthus</taxon>
    </lineage>
</organism>
<dbReference type="Proteomes" id="UP000231279">
    <property type="component" value="Unassembled WGS sequence"/>
</dbReference>
<protein>
    <submittedName>
        <fullName evidence="1">Uncharacterized protein</fullName>
    </submittedName>
</protein>
<gene>
    <name evidence="1" type="ORF">CDL12_20653</name>
</gene>
<proteinExistence type="predicted"/>
<name>A0A2G9GP60_9LAMI</name>
<dbReference type="AlphaFoldDB" id="A0A2G9GP60"/>